<dbReference type="GO" id="GO:0008495">
    <property type="term" value="F:protoheme IX farnesyltransferase activity"/>
    <property type="evidence" value="ECO:0007669"/>
    <property type="project" value="UniProtKB-EC"/>
</dbReference>
<proteinExistence type="inferred from homology"/>
<keyword evidence="9" id="KW-0496">Mitochondrion</keyword>
<organism evidence="15 16">
    <name type="scientific">Stegodyphus mimosarum</name>
    <name type="common">African social velvet spider</name>
    <dbReference type="NCBI Taxonomy" id="407821"/>
    <lineage>
        <taxon>Eukaryota</taxon>
        <taxon>Metazoa</taxon>
        <taxon>Ecdysozoa</taxon>
        <taxon>Arthropoda</taxon>
        <taxon>Chelicerata</taxon>
        <taxon>Arachnida</taxon>
        <taxon>Araneae</taxon>
        <taxon>Araneomorphae</taxon>
        <taxon>Entelegynae</taxon>
        <taxon>Eresoidea</taxon>
        <taxon>Eresidae</taxon>
        <taxon>Stegodyphus</taxon>
    </lineage>
</organism>
<evidence type="ECO:0000313" key="16">
    <source>
        <dbReference type="Proteomes" id="UP000054359"/>
    </source>
</evidence>
<evidence type="ECO:0000256" key="9">
    <source>
        <dbReference type="ARBA" id="ARBA00023128"/>
    </source>
</evidence>
<comment type="similarity">
    <text evidence="2">Belongs to the UbiA prenyltransferase family.</text>
</comment>
<feature type="transmembrane region" description="Helical" evidence="14">
    <location>
        <begin position="167"/>
        <end position="184"/>
    </location>
</feature>
<feature type="transmembrane region" description="Helical" evidence="14">
    <location>
        <begin position="261"/>
        <end position="281"/>
    </location>
</feature>
<dbReference type="EC" id="2.5.1.141" evidence="3"/>
<dbReference type="GO" id="GO:0006784">
    <property type="term" value="P:heme A biosynthetic process"/>
    <property type="evidence" value="ECO:0007669"/>
    <property type="project" value="TreeGrafter"/>
</dbReference>
<dbReference type="GO" id="GO:0031966">
    <property type="term" value="C:mitochondrial membrane"/>
    <property type="evidence" value="ECO:0007669"/>
    <property type="project" value="UniProtKB-SubCell"/>
</dbReference>
<keyword evidence="6 14" id="KW-0812">Transmembrane</keyword>
<evidence type="ECO:0000256" key="4">
    <source>
        <dbReference type="ARBA" id="ARBA00016335"/>
    </source>
</evidence>
<dbReference type="CDD" id="cd13957">
    <property type="entry name" value="PT_UbiA_Cox10"/>
    <property type="match status" value="1"/>
</dbReference>
<dbReference type="InterPro" id="IPR030470">
    <property type="entry name" value="UbiA_prenylTrfase_CS"/>
</dbReference>
<feature type="transmembrane region" description="Helical" evidence="14">
    <location>
        <begin position="230"/>
        <end position="255"/>
    </location>
</feature>
<dbReference type="PROSITE" id="PS00943">
    <property type="entry name" value="UBIA"/>
    <property type="match status" value="1"/>
</dbReference>
<dbReference type="InterPro" id="IPR006369">
    <property type="entry name" value="Protohaem_IX_farnesylTrfase"/>
</dbReference>
<evidence type="ECO:0000256" key="6">
    <source>
        <dbReference type="ARBA" id="ARBA00022692"/>
    </source>
</evidence>
<keyword evidence="7" id="KW-0809">Transit peptide</keyword>
<feature type="transmembrane region" description="Helical" evidence="14">
    <location>
        <begin position="190"/>
        <end position="210"/>
    </location>
</feature>
<dbReference type="NCBIfam" id="TIGR01473">
    <property type="entry name" value="cyoE_ctaB"/>
    <property type="match status" value="1"/>
</dbReference>
<evidence type="ECO:0000256" key="14">
    <source>
        <dbReference type="SAM" id="Phobius"/>
    </source>
</evidence>
<feature type="non-terminal residue" evidence="15">
    <location>
        <position position="375"/>
    </location>
</feature>
<evidence type="ECO:0000256" key="5">
    <source>
        <dbReference type="ARBA" id="ARBA00022679"/>
    </source>
</evidence>
<comment type="subcellular location">
    <subcellularLocation>
        <location evidence="1">Mitochondrion membrane</location>
        <topology evidence="1">Multi-pass membrane protein</topology>
    </subcellularLocation>
</comment>
<accession>A0A087TXT9</accession>
<evidence type="ECO:0000256" key="10">
    <source>
        <dbReference type="ARBA" id="ARBA00023133"/>
    </source>
</evidence>
<sequence length="375" mass="41038">MIFRVFPCILKHHGSVKYLKYIILSSRQKGYKAKEPAIKVFASSASVCISPISENAQESKSAVNKANIKNIIKEENVSLKDVSDTILKNESKLEERNSRPNGYLFMPVTDPDVTVATDKSFEKSDCEKDSSQPIKLLNTVKPSDLEWHKQVLSIPSIPRYYKSLSKFRLTGLVVFTTLIGYSMAPGPFEPISMICLTVGTGFASAAANAVNQILEVPYDSQMERTKHRVLISGVLTPLHAFMFAACSASLGLSVLYFGTNALTAALGATNLILYTSIYTPLKRCSIVNTWLGSIVGAIPPLMGWAACCGTLSSGALLMGAILYAWQFPHFNALSWNLRPDYSRAGYRMTSVIDPGLCRRSSLRHSIALLAMCSAA</sequence>
<evidence type="ECO:0000256" key="7">
    <source>
        <dbReference type="ARBA" id="ARBA00022946"/>
    </source>
</evidence>
<keyword evidence="11 14" id="KW-0472">Membrane</keyword>
<evidence type="ECO:0000256" key="1">
    <source>
        <dbReference type="ARBA" id="ARBA00004225"/>
    </source>
</evidence>
<comment type="catalytic activity">
    <reaction evidence="13">
        <text>heme b + (2E,6E)-farnesyl diphosphate + H2O = Fe(II)-heme o + diphosphate</text>
        <dbReference type="Rhea" id="RHEA:28070"/>
        <dbReference type="ChEBI" id="CHEBI:15377"/>
        <dbReference type="ChEBI" id="CHEBI:33019"/>
        <dbReference type="ChEBI" id="CHEBI:60344"/>
        <dbReference type="ChEBI" id="CHEBI:60530"/>
        <dbReference type="ChEBI" id="CHEBI:175763"/>
        <dbReference type="EC" id="2.5.1.141"/>
    </reaction>
</comment>
<dbReference type="PANTHER" id="PTHR43448">
    <property type="entry name" value="PROTOHEME IX FARNESYLTRANSFERASE, MITOCHONDRIAL"/>
    <property type="match status" value="1"/>
</dbReference>
<dbReference type="AlphaFoldDB" id="A0A087TXT9"/>
<evidence type="ECO:0000256" key="11">
    <source>
        <dbReference type="ARBA" id="ARBA00023136"/>
    </source>
</evidence>
<evidence type="ECO:0000256" key="12">
    <source>
        <dbReference type="ARBA" id="ARBA00030253"/>
    </source>
</evidence>
<dbReference type="Gene3D" id="1.10.357.140">
    <property type="entry name" value="UbiA prenyltransferase"/>
    <property type="match status" value="1"/>
</dbReference>
<dbReference type="InterPro" id="IPR000537">
    <property type="entry name" value="UbiA_prenyltransferase"/>
</dbReference>
<dbReference type="InterPro" id="IPR044878">
    <property type="entry name" value="UbiA_sf"/>
</dbReference>
<dbReference type="OMA" id="NDKHEVV"/>
<keyword evidence="5 15" id="KW-0808">Transferase</keyword>
<dbReference type="STRING" id="407821.A0A087TXT9"/>
<gene>
    <name evidence="15" type="ORF">X975_04708</name>
</gene>
<protein>
    <recommendedName>
        <fullName evidence="4">Protoheme IX farnesyltransferase, mitochondrial</fullName>
        <ecNumber evidence="3">2.5.1.141</ecNumber>
    </recommendedName>
    <alternativeName>
        <fullName evidence="12">Heme O synthase</fullName>
    </alternativeName>
</protein>
<keyword evidence="10" id="KW-0350">Heme biosynthesis</keyword>
<dbReference type="FunFam" id="1.10.357.140:FF:000004">
    <property type="entry name" value="Protoheme IX farnesyltransferase, mitochondrial"/>
    <property type="match status" value="1"/>
</dbReference>
<keyword evidence="16" id="KW-1185">Reference proteome</keyword>
<evidence type="ECO:0000313" key="15">
    <source>
        <dbReference type="EMBL" id="KFM69928.1"/>
    </source>
</evidence>
<dbReference type="OrthoDB" id="5211at2759"/>
<dbReference type="PANTHER" id="PTHR43448:SF2">
    <property type="entry name" value="PROTOHEME IX FARNESYLTRANSFERASE, MITOCHONDRIAL"/>
    <property type="match status" value="1"/>
</dbReference>
<dbReference type="Proteomes" id="UP000054359">
    <property type="component" value="Unassembled WGS sequence"/>
</dbReference>
<dbReference type="EMBL" id="KK117242">
    <property type="protein sequence ID" value="KFM69928.1"/>
    <property type="molecule type" value="Genomic_DNA"/>
</dbReference>
<reference evidence="15 16" key="1">
    <citation type="submission" date="2013-11" db="EMBL/GenBank/DDBJ databases">
        <title>Genome sequencing of Stegodyphus mimosarum.</title>
        <authorList>
            <person name="Bechsgaard J."/>
        </authorList>
    </citation>
    <scope>NUCLEOTIDE SEQUENCE [LARGE SCALE GENOMIC DNA]</scope>
</reference>
<name>A0A087TXT9_STEMI</name>
<dbReference type="Pfam" id="PF01040">
    <property type="entry name" value="UbiA"/>
    <property type="match status" value="1"/>
</dbReference>
<keyword evidence="8 14" id="KW-1133">Transmembrane helix</keyword>
<evidence type="ECO:0000256" key="8">
    <source>
        <dbReference type="ARBA" id="ARBA00022989"/>
    </source>
</evidence>
<evidence type="ECO:0000256" key="13">
    <source>
        <dbReference type="ARBA" id="ARBA00047690"/>
    </source>
</evidence>
<evidence type="ECO:0000256" key="3">
    <source>
        <dbReference type="ARBA" id="ARBA00012292"/>
    </source>
</evidence>
<evidence type="ECO:0000256" key="2">
    <source>
        <dbReference type="ARBA" id="ARBA00005985"/>
    </source>
</evidence>